<protein>
    <recommendedName>
        <fullName evidence="3">HTH tetR-type domain-containing protein</fullName>
    </recommendedName>
</protein>
<dbReference type="SUPFAM" id="SSF46689">
    <property type="entry name" value="Homeodomain-like"/>
    <property type="match status" value="1"/>
</dbReference>
<dbReference type="KEGG" id="mos:AXE82_04670"/>
<gene>
    <name evidence="4" type="ORF">NCTC10465_00532</name>
</gene>
<name>A0A378Q8E0_FAUOS</name>
<evidence type="ECO:0000256" key="1">
    <source>
        <dbReference type="ARBA" id="ARBA00023125"/>
    </source>
</evidence>
<reference evidence="4 5" key="1">
    <citation type="submission" date="2018-06" db="EMBL/GenBank/DDBJ databases">
        <authorList>
            <consortium name="Pathogen Informatics"/>
            <person name="Doyle S."/>
        </authorList>
    </citation>
    <scope>NUCLEOTIDE SEQUENCE [LARGE SCALE GENOMIC DNA]</scope>
    <source>
        <strain evidence="4 5">NCTC10465</strain>
    </source>
</reference>
<evidence type="ECO:0000313" key="4">
    <source>
        <dbReference type="EMBL" id="STY96766.1"/>
    </source>
</evidence>
<evidence type="ECO:0000259" key="3">
    <source>
        <dbReference type="PROSITE" id="PS50977"/>
    </source>
</evidence>
<dbReference type="Gene3D" id="1.10.357.10">
    <property type="entry name" value="Tetracycline Repressor, domain 2"/>
    <property type="match status" value="1"/>
</dbReference>
<dbReference type="PROSITE" id="PS50977">
    <property type="entry name" value="HTH_TETR_2"/>
    <property type="match status" value="1"/>
</dbReference>
<evidence type="ECO:0000256" key="2">
    <source>
        <dbReference type="PROSITE-ProRule" id="PRU00335"/>
    </source>
</evidence>
<dbReference type="InterPro" id="IPR001647">
    <property type="entry name" value="HTH_TetR"/>
</dbReference>
<keyword evidence="5" id="KW-1185">Reference proteome</keyword>
<keyword evidence="1 2" id="KW-0238">DNA-binding</keyword>
<dbReference type="RefSeq" id="WP_062331979.1">
    <property type="nucleotide sequence ID" value="NZ_CBCRZU010000015.1"/>
</dbReference>
<dbReference type="AlphaFoldDB" id="A0A378Q8E0"/>
<dbReference type="InterPro" id="IPR009057">
    <property type="entry name" value="Homeodomain-like_sf"/>
</dbReference>
<accession>A0A378Q8E0</accession>
<feature type="domain" description="HTH tetR-type" evidence="3">
    <location>
        <begin position="36"/>
        <end position="96"/>
    </location>
</feature>
<dbReference type="GO" id="GO:0003677">
    <property type="term" value="F:DNA binding"/>
    <property type="evidence" value="ECO:0007669"/>
    <property type="project" value="UniProtKB-UniRule"/>
</dbReference>
<sequence length="220" mass="24801">MPKPTFTPLPSPTGTSIESSLSDFGQQAHIMGNANTVVRRSLAIALLKFMESTPFADISVTELTQKAGVSRMGYYRNYDSKLALLKDYLAQIEDDFPFIDLTAASEGEFYASLRQVFDYLSKFELSTKILLNQGFEGLILDTLLNSKIFVEYRKKQALTCQATSAPNQDKSGEYNLVFASGMLYHTYIHWVRQGQTETPQQLASWLMASGFYRLFHPTDD</sequence>
<feature type="DNA-binding region" description="H-T-H motif" evidence="2">
    <location>
        <begin position="59"/>
        <end position="78"/>
    </location>
</feature>
<dbReference type="Proteomes" id="UP000255230">
    <property type="component" value="Unassembled WGS sequence"/>
</dbReference>
<evidence type="ECO:0000313" key="5">
    <source>
        <dbReference type="Proteomes" id="UP000255230"/>
    </source>
</evidence>
<dbReference type="GeneID" id="35779312"/>
<organism evidence="4 5">
    <name type="scientific">Faucicola osloensis</name>
    <name type="common">Moraxella osloensis</name>
    <dbReference type="NCBI Taxonomy" id="34062"/>
    <lineage>
        <taxon>Bacteria</taxon>
        <taxon>Pseudomonadati</taxon>
        <taxon>Pseudomonadota</taxon>
        <taxon>Gammaproteobacteria</taxon>
        <taxon>Moraxellales</taxon>
        <taxon>Moraxellaceae</taxon>
        <taxon>Faucicola</taxon>
    </lineage>
</organism>
<dbReference type="EMBL" id="UGPY01000001">
    <property type="protein sequence ID" value="STY96766.1"/>
    <property type="molecule type" value="Genomic_DNA"/>
</dbReference>
<proteinExistence type="predicted"/>